<evidence type="ECO:0000313" key="1">
    <source>
        <dbReference type="EMBL" id="PON76866.1"/>
    </source>
</evidence>
<organism evidence="1 2">
    <name type="scientific">Parasponia andersonii</name>
    <name type="common">Sponia andersonii</name>
    <dbReference type="NCBI Taxonomy" id="3476"/>
    <lineage>
        <taxon>Eukaryota</taxon>
        <taxon>Viridiplantae</taxon>
        <taxon>Streptophyta</taxon>
        <taxon>Embryophyta</taxon>
        <taxon>Tracheophyta</taxon>
        <taxon>Spermatophyta</taxon>
        <taxon>Magnoliopsida</taxon>
        <taxon>eudicotyledons</taxon>
        <taxon>Gunneridae</taxon>
        <taxon>Pentapetalae</taxon>
        <taxon>rosids</taxon>
        <taxon>fabids</taxon>
        <taxon>Rosales</taxon>
        <taxon>Cannabaceae</taxon>
        <taxon>Parasponia</taxon>
    </lineage>
</organism>
<proteinExistence type="predicted"/>
<name>A0A2P5DUA9_PARAD</name>
<protein>
    <submittedName>
        <fullName evidence="1">Uncharacterized protein</fullName>
    </submittedName>
</protein>
<gene>
    <name evidence="1" type="ORF">PanWU01x14_031860</name>
</gene>
<keyword evidence="2" id="KW-1185">Reference proteome</keyword>
<dbReference type="EMBL" id="JXTB01000016">
    <property type="protein sequence ID" value="PON76866.1"/>
    <property type="molecule type" value="Genomic_DNA"/>
</dbReference>
<accession>A0A2P5DUA9</accession>
<comment type="caution">
    <text evidence="1">The sequence shown here is derived from an EMBL/GenBank/DDBJ whole genome shotgun (WGS) entry which is preliminary data.</text>
</comment>
<dbReference type="Proteomes" id="UP000237105">
    <property type="component" value="Unassembled WGS sequence"/>
</dbReference>
<evidence type="ECO:0000313" key="2">
    <source>
        <dbReference type="Proteomes" id="UP000237105"/>
    </source>
</evidence>
<reference evidence="2" key="1">
    <citation type="submission" date="2016-06" db="EMBL/GenBank/DDBJ databases">
        <title>Parallel loss of symbiosis genes in relatives of nitrogen-fixing non-legume Parasponia.</title>
        <authorList>
            <person name="Van Velzen R."/>
            <person name="Holmer R."/>
            <person name="Bu F."/>
            <person name="Rutten L."/>
            <person name="Van Zeijl A."/>
            <person name="Liu W."/>
            <person name="Santuari L."/>
            <person name="Cao Q."/>
            <person name="Sharma T."/>
            <person name="Shen D."/>
            <person name="Roswanjaya Y."/>
            <person name="Wardhani T."/>
            <person name="Kalhor M.S."/>
            <person name="Jansen J."/>
            <person name="Van den Hoogen J."/>
            <person name="Gungor B."/>
            <person name="Hartog M."/>
            <person name="Hontelez J."/>
            <person name="Verver J."/>
            <person name="Yang W.-C."/>
            <person name="Schijlen E."/>
            <person name="Repin R."/>
            <person name="Schilthuizen M."/>
            <person name="Schranz E."/>
            <person name="Heidstra R."/>
            <person name="Miyata K."/>
            <person name="Fedorova E."/>
            <person name="Kohlen W."/>
            <person name="Bisseling T."/>
            <person name="Smit S."/>
            <person name="Geurts R."/>
        </authorList>
    </citation>
    <scope>NUCLEOTIDE SEQUENCE [LARGE SCALE GENOMIC DNA]</scope>
    <source>
        <strain evidence="2">cv. WU1-14</strain>
    </source>
</reference>
<sequence length="67" mass="7454">MTQSLGTHLRWQKGVASLPRLKSVGGPRATSISNVAAIQREHAETIASMKQQLAEKYTEHQCNLKEH</sequence>
<dbReference type="AlphaFoldDB" id="A0A2P5DUA9"/>